<dbReference type="InterPro" id="IPR001623">
    <property type="entry name" value="DnaJ_domain"/>
</dbReference>
<dbReference type="VEuPathDB" id="TriTrypDB:TcG_05807"/>
<dbReference type="SUPFAM" id="SSF46565">
    <property type="entry name" value="Chaperone J-domain"/>
    <property type="match status" value="1"/>
</dbReference>
<dbReference type="VEuPathDB" id="TriTrypDB:C4B63_278g6"/>
<dbReference type="Proteomes" id="UP000246121">
    <property type="component" value="Unassembled WGS sequence"/>
</dbReference>
<dbReference type="EMBL" id="PRFA01000278">
    <property type="protein sequence ID" value="PWU83853.1"/>
    <property type="molecule type" value="Genomic_DNA"/>
</dbReference>
<feature type="domain" description="J" evidence="1">
    <location>
        <begin position="1299"/>
        <end position="1355"/>
    </location>
</feature>
<dbReference type="VEuPathDB" id="TriTrypDB:TCDM_06339"/>
<dbReference type="SUPFAM" id="SSF48371">
    <property type="entry name" value="ARM repeat"/>
    <property type="match status" value="2"/>
</dbReference>
<dbReference type="VEuPathDB" id="TriTrypDB:TCDM_06340"/>
<dbReference type="VEuPathDB" id="TriTrypDB:C3747_138g68"/>
<sequence length="2230" mass="255044">MDEVVLGVPQLAGCEAARRKPFEEYTSRYTVVKNSWKGKYMRIFCIGPRQVATINPQSIFRVTNNWEYNSHLVDVVATPGSPTDFTVTIGKIGKPETMSFHCNTAMERAELLTDVQRNRAKFDARYRQQVFNHVFDARKYSFYEEYRNCRIRITSIAVVQLSPEGNVVGEYLFMHIKGLTSILANPRTLILLYGPQLKMHLYEMEDCQRVVTLIEEFSRRFIGLPPLREVRRLTQQQFDSDRLGVDRAEMASLAKFPVSKWSSKHPDTPMRRILATTQKYLLELDATTYNPVSAFFFADIYALIRSEEDEQRLMIQFKEPAITKVYTSPMRDALLAHLVDCCRASRNLNVCVIANLFDRGKRAAPCRTPIPEEIESTLLNCLIDPSKGGGPIAMTFPEVVEFFNANIEYSGLRLSENREGLFAENREKMIFSGLAALLNNFPVTDDPLVVVQQFYALRRLCVARIGFSSVAVVPSFMKNIEDVSMKALKMNHVAVSHAVVDLLGTLMTPHHDYYELAHEEANKNYILGQEQLVLRLLRMLRDYATTESAALVVQALLDFFVYALCPPYCESTEAMLFTSVMKDLVDTTGKELFLLMQHGCNAISYSAGQLIRVIMEEGTGEQFRALQLAALSEGGIIGQLHLAIFSKNRELRDLARQLIAYWTYENTDMQDLMRNIFPPALLYYLQSSEEPPKDEMEEERQRNVVPMTSAFLESKLGWFKKRFHPSEVLSRGAAQNLSSSQGDGVFKRPRHVKVKTTLNWPMFFYEIKRDHLRPELIWNHTTRTELREALETEMRVLRLGMSLRHENPTSWNYREFEVRYPSLDDELRIGQHYPRLLFEMKDPAISRPKEFFNDMYHRFLLSQEPKTKMSCLHGMTILYEHYAADIGQFNDVEYIVRMLETTFDPIFRDRLLIFILQLMRVRCNVKLFLDCDGLKPLVDLFTLAHLHVDRPQLRNATNAIENNADTTDLQDQEKEWYYTRDGAKQGPISYIRLKHLYEEGEIKTDTKVWAQGLSGWKELKEVPQLRWGIMASKSNKLLTLTEVSCVILDILLLLCACFPSMDEHGAIMQPPPRVKRFLSSPQVLPHIVQLLLTFDPGLCARVHSLLYLIMEHNPLMSRFFLTGAFFFALMYIGSDVLALCRLLHLSHRRQAFQFKDENEIVRQSILSTMLPPALVCFLTNHGPEQFADVLLGEYENPEVIWGKDMRRYLVEKIASHIADFTPRLLGNNRALYQYCPIVGVTYEPLRHELFCSQYYLRHFCDELRYPNWPVDDPVNFLCEVLAAWRLELNKKSSGLTQDGCLEELEISDRSNLTLQVIRRGYFKLAAKYHPDKNPDGREKFERIQRAYEFLASETSVSDEPNPHIIALLLRTQSILFRRFSDVMKGYKYAGYSLLLKLIKMEFSDPEMLKKEVVLMEPATELCYFTVQNLPMNADELQEEGGIELLSGVTQRCFEILTPNATEELNQAKIVRHCMHTFRVAAGFADCRRHIVEEPVICHLAAKGIAYEKAVGLSRACIQACQAFCVDEILQERVLKFGAIWHLLPFLFRYDYTVDENGLELQEENHTQLFANRAAIYALRAIYALAGICPSGEYLLTKPNDEVICLLQRLLTPYIVRRMQLLPGDEKELLKLLNSNHNTPYLLWDNSTRQELLEMVKGNSKKCRDAGMFAEDLPVISSSVVNYSLHADELVIGGVFVRVYNEQPNFAIEEPVAFCAAMIKFLEQQLTSNTTTGVLLTLEALKHLLIAYATAGVANTLKHHVGILIKVLLYEDTAITVKLMELLEKVALHHKCLEAIGNIDSAVAYIILALHRGGEVVESRCLTFLRVALSDRGVAQQALDRGLYVVLLRILGTSTSPECREDVCSSLAKACSDKLCGPKVFLRASKLLPSVMLETMNENTTNACQLFDTWQETPELMWTKERRSRFVEICLACQSDIVTTLQQDPTAYWKIPENILTERNKEMQIGGVYLERYMNQSGWIVRKPKEFLTALLERFVEESGRATEEKNAEMISLVADAGVRLLQTTPTVADYVVSLGYAQKLFKLLELGDKVIAENALKWVHEICASRLCVESLGNFDPVFFLLVCLRAQFRQLPLIMDTMNRLMSHSSERANMIRLALRNQLPQRLLELLEDGITSENCGEQSPAAVRALIIKVLKTMVAVQDPLHGPQLEAILADSKVWVKYKNQSHDLFLSNTRFGGYLEGAYQQNQMLLSYAAAPLSDEGSGQEPPPV</sequence>
<dbReference type="Pfam" id="PF00226">
    <property type="entry name" value="DnaJ"/>
    <property type="match status" value="1"/>
</dbReference>
<gene>
    <name evidence="2" type="ORF">C4B63_278g6</name>
</gene>
<dbReference type="VEuPathDB" id="TriTrypDB:TcYC6_0097230"/>
<dbReference type="Pfam" id="PF19432">
    <property type="entry name" value="RME-8_N"/>
    <property type="match status" value="1"/>
</dbReference>
<organism evidence="2 3">
    <name type="scientific">Trypanosoma cruzi</name>
    <dbReference type="NCBI Taxonomy" id="5693"/>
    <lineage>
        <taxon>Eukaryota</taxon>
        <taxon>Discoba</taxon>
        <taxon>Euglenozoa</taxon>
        <taxon>Kinetoplastea</taxon>
        <taxon>Metakinetoplastina</taxon>
        <taxon>Trypanosomatida</taxon>
        <taxon>Trypanosomatidae</taxon>
        <taxon>Trypanosoma</taxon>
        <taxon>Schizotrypanum</taxon>
    </lineage>
</organism>
<name>A0A2V2UNH7_TRYCR</name>
<dbReference type="VEuPathDB" id="TriTrypDB:ECC02_000100"/>
<dbReference type="VEuPathDB" id="TriTrypDB:TcCL_NonESM13548"/>
<evidence type="ECO:0000259" key="1">
    <source>
        <dbReference type="PROSITE" id="PS50076"/>
    </source>
</evidence>
<evidence type="ECO:0000313" key="2">
    <source>
        <dbReference type="EMBL" id="PWU83853.1"/>
    </source>
</evidence>
<dbReference type="GO" id="GO:0006898">
    <property type="term" value="P:receptor-mediated endocytosis"/>
    <property type="evidence" value="ECO:0007669"/>
    <property type="project" value="TreeGrafter"/>
</dbReference>
<dbReference type="Pfam" id="PF14237">
    <property type="entry name" value="GYF_2"/>
    <property type="match status" value="1"/>
</dbReference>
<proteinExistence type="predicted"/>
<dbReference type="PANTHER" id="PTHR36983:SF2">
    <property type="entry name" value="DNAJ HOMOLOG SUBFAMILY C MEMBER 13"/>
    <property type="match status" value="1"/>
</dbReference>
<dbReference type="PROSITE" id="PS50076">
    <property type="entry name" value="DNAJ_2"/>
    <property type="match status" value="1"/>
</dbReference>
<dbReference type="VEuPathDB" id="TriTrypDB:TcCL_NonESM12604"/>
<protein>
    <submittedName>
        <fullName evidence="2">Putative endosomal trafficking protein RME-8</fullName>
    </submittedName>
</protein>
<dbReference type="VEuPathDB" id="TriTrypDB:Tc_MARK_1973"/>
<dbReference type="InterPro" id="IPR045802">
    <property type="entry name" value="GRV2/DNAJC13_N"/>
</dbReference>
<dbReference type="SMART" id="SM00271">
    <property type="entry name" value="DnaJ"/>
    <property type="match status" value="1"/>
</dbReference>
<dbReference type="VEuPathDB" id="TriTrypDB:TCSYLVIO_003257"/>
<dbReference type="Gene3D" id="1.10.287.110">
    <property type="entry name" value="DnaJ domain"/>
    <property type="match status" value="1"/>
</dbReference>
<dbReference type="GO" id="GO:0010008">
    <property type="term" value="C:endosome membrane"/>
    <property type="evidence" value="ECO:0007669"/>
    <property type="project" value="TreeGrafter"/>
</dbReference>
<dbReference type="InterPro" id="IPR025640">
    <property type="entry name" value="GYF_2"/>
</dbReference>
<dbReference type="CDD" id="cd06257">
    <property type="entry name" value="DnaJ"/>
    <property type="match status" value="1"/>
</dbReference>
<dbReference type="GO" id="GO:2000641">
    <property type="term" value="P:regulation of early endosome to late endosome transport"/>
    <property type="evidence" value="ECO:0007669"/>
    <property type="project" value="InterPro"/>
</dbReference>
<accession>A0A2V2UNH7</accession>
<dbReference type="VEuPathDB" id="TriTrypDB:TcBrA4_0028840"/>
<comment type="caution">
    <text evidence="2">The sequence shown here is derived from an EMBL/GenBank/DDBJ whole genome shotgun (WGS) entry which is preliminary data.</text>
</comment>
<dbReference type="VEuPathDB" id="TriTrypDB:TcCL_NonESM06862"/>
<dbReference type="InterPro" id="IPR016024">
    <property type="entry name" value="ARM-type_fold"/>
</dbReference>
<reference evidence="2 3" key="1">
    <citation type="journal article" date="2018" name="Microb. Genom.">
        <title>Expanding an expanded genome: long-read sequencing of Trypanosoma cruzi.</title>
        <authorList>
            <person name="Berna L."/>
            <person name="Rodriguez M."/>
            <person name="Chiribao M.L."/>
            <person name="Parodi-Talice A."/>
            <person name="Pita S."/>
            <person name="Rijo G."/>
            <person name="Alvarez-Valin F."/>
            <person name="Robello C."/>
        </authorList>
    </citation>
    <scope>NUCLEOTIDE SEQUENCE [LARGE SCALE GENOMIC DNA]</scope>
    <source>
        <strain evidence="2 3">Dm28c</strain>
    </source>
</reference>
<dbReference type="InterPro" id="IPR036869">
    <property type="entry name" value="J_dom_sf"/>
</dbReference>
<dbReference type="VEuPathDB" id="TriTrypDB:TcCLB.511511.10"/>
<dbReference type="PANTHER" id="PTHR36983">
    <property type="entry name" value="DNAJ HOMOLOG SUBFAMILY C MEMBER 13"/>
    <property type="match status" value="1"/>
</dbReference>
<dbReference type="VEuPathDB" id="TriTrypDB:BCY84_01038"/>
<dbReference type="InterPro" id="IPR044978">
    <property type="entry name" value="GRV2/DNAJC13"/>
</dbReference>
<dbReference type="GO" id="GO:0007032">
    <property type="term" value="P:endosome organization"/>
    <property type="evidence" value="ECO:0007669"/>
    <property type="project" value="InterPro"/>
</dbReference>
<evidence type="ECO:0000313" key="3">
    <source>
        <dbReference type="Proteomes" id="UP000246121"/>
    </source>
</evidence>
<dbReference type="VEuPathDB" id="TriTrypDB:TcCLB.506941.9"/>